<dbReference type="PANTHER" id="PTHR39201">
    <property type="entry name" value="EXPORTED PROTEIN-RELATED"/>
    <property type="match status" value="1"/>
</dbReference>
<dbReference type="EMBL" id="JBGQPK010000004">
    <property type="protein sequence ID" value="MFL2028414.1"/>
    <property type="molecule type" value="Genomic_DNA"/>
</dbReference>
<dbReference type="Proteomes" id="UP001625389">
    <property type="component" value="Unassembled WGS sequence"/>
</dbReference>
<dbReference type="SUPFAM" id="SSF52218">
    <property type="entry name" value="Flavoproteins"/>
    <property type="match status" value="1"/>
</dbReference>
<evidence type="ECO:0000259" key="1">
    <source>
        <dbReference type="Pfam" id="PF12682"/>
    </source>
</evidence>
<gene>
    <name evidence="2" type="ORF">ACEN34_02160</name>
</gene>
<dbReference type="InterPro" id="IPR001226">
    <property type="entry name" value="Flavodoxin_CS"/>
</dbReference>
<comment type="caution">
    <text evidence="2">The sequence shown here is derived from an EMBL/GenBank/DDBJ whole genome shotgun (WGS) entry which is preliminary data.</text>
</comment>
<feature type="domain" description="Flavodoxin-like" evidence="1">
    <location>
        <begin position="4"/>
        <end position="157"/>
    </location>
</feature>
<keyword evidence="3" id="KW-1185">Reference proteome</keyword>
<evidence type="ECO:0000313" key="2">
    <source>
        <dbReference type="EMBL" id="MFL2028414.1"/>
    </source>
</evidence>
<dbReference type="RefSeq" id="WP_125550634.1">
    <property type="nucleotide sequence ID" value="NZ_JBGQPK010000004.1"/>
</dbReference>
<organism evidence="2 3">
    <name type="scientific">Loigolactobacillus zhaoyuanensis</name>
    <dbReference type="NCBI Taxonomy" id="2486017"/>
    <lineage>
        <taxon>Bacteria</taxon>
        <taxon>Bacillati</taxon>
        <taxon>Bacillota</taxon>
        <taxon>Bacilli</taxon>
        <taxon>Lactobacillales</taxon>
        <taxon>Lactobacillaceae</taxon>
        <taxon>Loigolactobacillus</taxon>
    </lineage>
</organism>
<evidence type="ECO:0000313" key="3">
    <source>
        <dbReference type="Proteomes" id="UP001625389"/>
    </source>
</evidence>
<dbReference type="Pfam" id="PF12682">
    <property type="entry name" value="Flavodoxin_4"/>
    <property type="match status" value="1"/>
</dbReference>
<reference evidence="2 3" key="1">
    <citation type="submission" date="2024-08" db="EMBL/GenBank/DDBJ databases">
        <authorList>
            <person name="Arias E."/>
        </authorList>
    </citation>
    <scope>NUCLEOTIDE SEQUENCE [LARGE SCALE GENOMIC DNA]</scope>
    <source>
        <strain evidence="2 3">FAM 25317</strain>
    </source>
</reference>
<accession>A0ABW8UEV9</accession>
<dbReference type="PANTHER" id="PTHR39201:SF1">
    <property type="entry name" value="FLAVODOXIN-LIKE DOMAIN-CONTAINING PROTEIN"/>
    <property type="match status" value="1"/>
</dbReference>
<dbReference type="PROSITE" id="PS00201">
    <property type="entry name" value="FLAVODOXIN"/>
    <property type="match status" value="1"/>
</dbReference>
<sequence>MTAKTLIVYYSWSGTTAKMARLLQTVTGADLVGLTVNQATFSSDMYTTADIATEQIATSQLPPLNNALPDLQQYDTILIGGPVWSAKVATPVRTFLQQNPQLPAVVAPFYTDAGTVGGYETDFKQLVARSVRPGSGLTNSQLHDEDQASQQLRAWWQSL</sequence>
<dbReference type="InterPro" id="IPR008254">
    <property type="entry name" value="Flavodoxin/NO_synth"/>
</dbReference>
<name>A0ABW8UEV9_9LACO</name>
<protein>
    <submittedName>
        <fullName evidence="2">Flavodoxin</fullName>
    </submittedName>
</protein>
<proteinExistence type="predicted"/>
<dbReference type="InterPro" id="IPR029039">
    <property type="entry name" value="Flavoprotein-like_sf"/>
</dbReference>
<dbReference type="Gene3D" id="3.40.50.360">
    <property type="match status" value="1"/>
</dbReference>